<dbReference type="PhylomeDB" id="A0A0G4FS41"/>
<dbReference type="OrthoDB" id="361180at2759"/>
<keyword evidence="2" id="KW-1185">Reference proteome</keyword>
<evidence type="ECO:0000313" key="1">
    <source>
        <dbReference type="EMBL" id="CEM17505.1"/>
    </source>
</evidence>
<evidence type="ECO:0000313" key="2">
    <source>
        <dbReference type="Proteomes" id="UP000041254"/>
    </source>
</evidence>
<reference evidence="1 2" key="1">
    <citation type="submission" date="2014-11" db="EMBL/GenBank/DDBJ databases">
        <authorList>
            <person name="Zhu J."/>
            <person name="Qi W."/>
            <person name="Song R."/>
        </authorList>
    </citation>
    <scope>NUCLEOTIDE SEQUENCE [LARGE SCALE GENOMIC DNA]</scope>
</reference>
<accession>A0A0G4FS41</accession>
<dbReference type="Gene3D" id="3.90.70.80">
    <property type="match status" value="1"/>
</dbReference>
<sequence>MPSRWRQRNADNDQTICRKETGGGGDCLFYSIAEGLASGGLVDTDGSPYTVPRLRRVVARAFVGRTEGDEYDEKLFRERMDAFVALEASGEQWPDEWSPLAIMEQDAYVDTKGVIWDTSTMAQKADAVEHELSQCGNSHWGTAVDLELLEDALDVGFIILSQQTGRDDIHFQLAALAVPAEGESSARSVDTSPSPKMRLKSLFSAAEVPRCLRTIWQEDSRQPWPCSKL</sequence>
<evidence type="ECO:0008006" key="3">
    <source>
        <dbReference type="Google" id="ProtNLM"/>
    </source>
</evidence>
<dbReference type="AlphaFoldDB" id="A0A0G4FS41"/>
<dbReference type="EMBL" id="CDMY01000489">
    <property type="protein sequence ID" value="CEM17505.1"/>
    <property type="molecule type" value="Genomic_DNA"/>
</dbReference>
<gene>
    <name evidence="1" type="ORF">Vbra_16041</name>
</gene>
<dbReference type="Proteomes" id="UP000041254">
    <property type="component" value="Unassembled WGS sequence"/>
</dbReference>
<protein>
    <recommendedName>
        <fullName evidence="3">OTU domain-containing protein</fullName>
    </recommendedName>
</protein>
<name>A0A0G4FS41_VITBC</name>
<organism evidence="1 2">
    <name type="scientific">Vitrella brassicaformis (strain CCMP3155)</name>
    <dbReference type="NCBI Taxonomy" id="1169540"/>
    <lineage>
        <taxon>Eukaryota</taxon>
        <taxon>Sar</taxon>
        <taxon>Alveolata</taxon>
        <taxon>Colpodellida</taxon>
        <taxon>Vitrellaceae</taxon>
        <taxon>Vitrella</taxon>
    </lineage>
</organism>
<proteinExistence type="predicted"/>
<dbReference type="InParanoid" id="A0A0G4FS41"/>
<dbReference type="CDD" id="cd22744">
    <property type="entry name" value="OTU"/>
    <property type="match status" value="1"/>
</dbReference>
<dbReference type="VEuPathDB" id="CryptoDB:Vbra_16041"/>